<comment type="caution">
    <text evidence="1">The sequence shown here is derived from an EMBL/GenBank/DDBJ whole genome shotgun (WGS) entry which is preliminary data.</text>
</comment>
<reference evidence="1" key="1">
    <citation type="submission" date="2022-01" db="EMBL/GenBank/DDBJ databases">
        <title>Comparative genomics reveals a dynamic genome evolution in the ectomycorrhizal milk-cap (Lactarius) mushrooms.</title>
        <authorList>
            <consortium name="DOE Joint Genome Institute"/>
            <person name="Lebreton A."/>
            <person name="Tang N."/>
            <person name="Kuo A."/>
            <person name="LaButti K."/>
            <person name="Drula E."/>
            <person name="Barry K."/>
            <person name="Clum A."/>
            <person name="Lipzen A."/>
            <person name="Mousain D."/>
            <person name="Ng V."/>
            <person name="Wang R."/>
            <person name="Wang X."/>
            <person name="Dai Y."/>
            <person name="Henrissat B."/>
            <person name="Grigoriev I.V."/>
            <person name="Guerin-Laguette A."/>
            <person name="Yu F."/>
            <person name="Martin F.M."/>
        </authorList>
    </citation>
    <scope>NUCLEOTIDE SEQUENCE</scope>
    <source>
        <strain evidence="1">QP</strain>
    </source>
</reference>
<dbReference type="Proteomes" id="UP001201163">
    <property type="component" value="Unassembled WGS sequence"/>
</dbReference>
<dbReference type="EMBL" id="JAKELL010000103">
    <property type="protein sequence ID" value="KAH8982236.1"/>
    <property type="molecule type" value="Genomic_DNA"/>
</dbReference>
<evidence type="ECO:0000313" key="1">
    <source>
        <dbReference type="EMBL" id="KAH8982236.1"/>
    </source>
</evidence>
<accession>A0AAD4L870</accession>
<keyword evidence="2" id="KW-1185">Reference proteome</keyword>
<organism evidence="1 2">
    <name type="scientific">Lactarius akahatsu</name>
    <dbReference type="NCBI Taxonomy" id="416441"/>
    <lineage>
        <taxon>Eukaryota</taxon>
        <taxon>Fungi</taxon>
        <taxon>Dikarya</taxon>
        <taxon>Basidiomycota</taxon>
        <taxon>Agaricomycotina</taxon>
        <taxon>Agaricomycetes</taxon>
        <taxon>Russulales</taxon>
        <taxon>Russulaceae</taxon>
        <taxon>Lactarius</taxon>
    </lineage>
</organism>
<proteinExistence type="predicted"/>
<evidence type="ECO:0000313" key="2">
    <source>
        <dbReference type="Proteomes" id="UP001201163"/>
    </source>
</evidence>
<gene>
    <name evidence="1" type="ORF">EDB92DRAFT_132165</name>
</gene>
<protein>
    <submittedName>
        <fullName evidence="1">Uncharacterized protein</fullName>
    </submittedName>
</protein>
<sequence>MVDLHVDGNIARMFGPRDAEKYFARLLQINPSSIQTTGNPHWPFAFFIFHPPASQTQVHHTIVQGRPAWLLDYVIRHDGTVVQQRIWAPQNEALRHAHVSLNLPIFFVHNDRVTRGLPIVSAAAREPTTLLDSGKPAQVGDCSTTFIRINWPGYGEWSSQIMTRDQTPAHNTITAEKFAKRVASAVCRFMDEQSRVHGGDPRWRIGPSGITKDHVILIGIVHVSQGSWQPILQLNRYVI</sequence>
<name>A0AAD4L870_9AGAM</name>
<dbReference type="AlphaFoldDB" id="A0AAD4L870"/>